<proteinExistence type="predicted"/>
<accession>A0ABM8IAB0</accession>
<gene>
    <name evidence="3" type="ORF">Lac1_20420</name>
</gene>
<feature type="transmembrane region" description="Helical" evidence="1">
    <location>
        <begin position="251"/>
        <end position="273"/>
    </location>
</feature>
<dbReference type="PANTHER" id="PTHR36435:SF1">
    <property type="entry name" value="CAAX AMINO TERMINAL PROTEASE FAMILY PROTEIN"/>
    <property type="match status" value="1"/>
</dbReference>
<dbReference type="GO" id="GO:0008233">
    <property type="term" value="F:peptidase activity"/>
    <property type="evidence" value="ECO:0007669"/>
    <property type="project" value="UniProtKB-KW"/>
</dbReference>
<dbReference type="GO" id="GO:0006508">
    <property type="term" value="P:proteolysis"/>
    <property type="evidence" value="ECO:0007669"/>
    <property type="project" value="UniProtKB-KW"/>
</dbReference>
<keyword evidence="3" id="KW-0378">Hydrolase</keyword>
<evidence type="ECO:0000259" key="2">
    <source>
        <dbReference type="Pfam" id="PF02517"/>
    </source>
</evidence>
<feature type="transmembrane region" description="Helical" evidence="1">
    <location>
        <begin position="104"/>
        <end position="132"/>
    </location>
</feature>
<name>A0ABM8IAB0_9FIRM</name>
<feature type="domain" description="CAAX prenyl protease 2/Lysostaphin resistance protein A-like" evidence="2">
    <location>
        <begin position="151"/>
        <end position="236"/>
    </location>
</feature>
<sequence>MDTKKRALKKKINHTARGVLFYNVILVGVTLLFAVGYGVYVALNPSCAGDAGTMQKILERSLGNYAGVLSIAGVAAGLLYLGIRHRKNGYLKESFVRKKGMTPAVFGQMACVFMSLQVLFIVGAALAEIILNQFGYSLQASVDSAASASTDWSMFLYVGLVGPIAEELVYRGIVMQSLMSCGKGFAVGISALLFGVMHGNFPQGLFAVAAGVVFGYIASEYSIRWSIALHILNNVIFSEALGKLAKLLPETAASVVEYGTLIGFAVLTCVIFCRKRDKIASWWRENRPEKSMWFSALTAVWMILFFIMEFFIALNGIKPVA</sequence>
<keyword evidence="4" id="KW-1185">Reference proteome</keyword>
<feature type="transmembrane region" description="Helical" evidence="1">
    <location>
        <begin position="63"/>
        <end position="83"/>
    </location>
</feature>
<feature type="transmembrane region" description="Helical" evidence="1">
    <location>
        <begin position="20"/>
        <end position="43"/>
    </location>
</feature>
<dbReference type="Pfam" id="PF02517">
    <property type="entry name" value="Rce1-like"/>
    <property type="match status" value="1"/>
</dbReference>
<protein>
    <submittedName>
        <fullName evidence="3">CAAX amino protease</fullName>
    </submittedName>
</protein>
<evidence type="ECO:0000256" key="1">
    <source>
        <dbReference type="SAM" id="Phobius"/>
    </source>
</evidence>
<dbReference type="PANTHER" id="PTHR36435">
    <property type="entry name" value="SLR1288 PROTEIN"/>
    <property type="match status" value="1"/>
</dbReference>
<evidence type="ECO:0000313" key="4">
    <source>
        <dbReference type="Proteomes" id="UP001305815"/>
    </source>
</evidence>
<keyword evidence="3" id="KW-0645">Protease</keyword>
<dbReference type="RefSeq" id="WP_316264880.1">
    <property type="nucleotide sequence ID" value="NZ_AP027742.1"/>
</dbReference>
<evidence type="ECO:0000313" key="3">
    <source>
        <dbReference type="EMBL" id="BDZ77859.1"/>
    </source>
</evidence>
<dbReference type="EMBL" id="AP027742">
    <property type="protein sequence ID" value="BDZ77859.1"/>
    <property type="molecule type" value="Genomic_DNA"/>
</dbReference>
<keyword evidence="1" id="KW-0812">Transmembrane</keyword>
<keyword evidence="1" id="KW-0472">Membrane</keyword>
<feature type="transmembrane region" description="Helical" evidence="1">
    <location>
        <begin position="177"/>
        <end position="195"/>
    </location>
</feature>
<dbReference type="InterPro" id="IPR003675">
    <property type="entry name" value="Rce1/LyrA-like_dom"/>
</dbReference>
<feature type="transmembrane region" description="Helical" evidence="1">
    <location>
        <begin position="201"/>
        <end position="218"/>
    </location>
</feature>
<dbReference type="InterPro" id="IPR052710">
    <property type="entry name" value="CAAX_protease"/>
</dbReference>
<dbReference type="Proteomes" id="UP001305815">
    <property type="component" value="Chromosome"/>
</dbReference>
<feature type="transmembrane region" description="Helical" evidence="1">
    <location>
        <begin position="293"/>
        <end position="314"/>
    </location>
</feature>
<reference evidence="4" key="1">
    <citation type="journal article" date="2023" name="Int. J. Syst. Evol. Microbiol.">
        <title>Claveliimonas bilis gen. nov., sp. nov., deoxycholic acid-producing bacteria isolated from human faeces, and reclassification of Sellimonas monacensis Zenner et al. 2021 as Claveliimonas monacensis comb. nov.</title>
        <authorList>
            <person name="Hisatomi A."/>
            <person name="Kastawa N.W.E.P.G."/>
            <person name="Song I."/>
            <person name="Ohkuma M."/>
            <person name="Fukiya S."/>
            <person name="Sakamoto M."/>
        </authorList>
    </citation>
    <scope>NUCLEOTIDE SEQUENCE [LARGE SCALE GENOMIC DNA]</scope>
    <source>
        <strain evidence="4">12BBH14</strain>
    </source>
</reference>
<keyword evidence="1" id="KW-1133">Transmembrane helix</keyword>
<organism evidence="3 4">
    <name type="scientific">Claveliimonas bilis</name>
    <dbReference type="NCBI Taxonomy" id="3028070"/>
    <lineage>
        <taxon>Bacteria</taxon>
        <taxon>Bacillati</taxon>
        <taxon>Bacillota</taxon>
        <taxon>Clostridia</taxon>
        <taxon>Lachnospirales</taxon>
        <taxon>Lachnospiraceae</taxon>
        <taxon>Claveliimonas</taxon>
    </lineage>
</organism>